<keyword evidence="3" id="KW-1185">Reference proteome</keyword>
<evidence type="ECO:0000313" key="3">
    <source>
        <dbReference type="Proteomes" id="UP000290253"/>
    </source>
</evidence>
<proteinExistence type="predicted"/>
<dbReference type="OrthoDB" id="116205at2"/>
<dbReference type="Gene3D" id="3.40.630.10">
    <property type="entry name" value="Zn peptidases"/>
    <property type="match status" value="1"/>
</dbReference>
<evidence type="ECO:0000313" key="2">
    <source>
        <dbReference type="EMBL" id="RXS96970.1"/>
    </source>
</evidence>
<dbReference type="RefSeq" id="WP_129206751.1">
    <property type="nucleotide sequence ID" value="NZ_BMGU01000001.1"/>
</dbReference>
<organism evidence="2 3">
    <name type="scientific">Silvibacterium dinghuense</name>
    <dbReference type="NCBI Taxonomy" id="1560006"/>
    <lineage>
        <taxon>Bacteria</taxon>
        <taxon>Pseudomonadati</taxon>
        <taxon>Acidobacteriota</taxon>
        <taxon>Terriglobia</taxon>
        <taxon>Terriglobales</taxon>
        <taxon>Acidobacteriaceae</taxon>
        <taxon>Silvibacterium</taxon>
    </lineage>
</organism>
<feature type="domain" description="Peptidase M28" evidence="1">
    <location>
        <begin position="77"/>
        <end position="263"/>
    </location>
</feature>
<accession>A0A4Q1SIC0</accession>
<comment type="caution">
    <text evidence="2">The sequence shown here is derived from an EMBL/GenBank/DDBJ whole genome shotgun (WGS) entry which is preliminary data.</text>
</comment>
<evidence type="ECO:0000259" key="1">
    <source>
        <dbReference type="Pfam" id="PF04389"/>
    </source>
</evidence>
<dbReference type="Proteomes" id="UP000290253">
    <property type="component" value="Unassembled WGS sequence"/>
</dbReference>
<dbReference type="SUPFAM" id="SSF53187">
    <property type="entry name" value="Zn-dependent exopeptidases"/>
    <property type="match status" value="1"/>
</dbReference>
<reference evidence="2 3" key="1">
    <citation type="journal article" date="2016" name="Int. J. Syst. Evol. Microbiol.">
        <title>Acidipila dinghuensis sp. nov., an acidobacterium isolated from forest soil.</title>
        <authorList>
            <person name="Jiang Y.W."/>
            <person name="Wang J."/>
            <person name="Chen M.H."/>
            <person name="Lv Y.Y."/>
            <person name="Qiu L.H."/>
        </authorList>
    </citation>
    <scope>NUCLEOTIDE SEQUENCE [LARGE SCALE GENOMIC DNA]</scope>
    <source>
        <strain evidence="2 3">DHOF10</strain>
    </source>
</reference>
<protein>
    <submittedName>
        <fullName evidence="2">M28 family peptidase</fullName>
    </submittedName>
</protein>
<dbReference type="InterPro" id="IPR007484">
    <property type="entry name" value="Peptidase_M28"/>
</dbReference>
<dbReference type="Pfam" id="PF04389">
    <property type="entry name" value="Peptidase_M28"/>
    <property type="match status" value="1"/>
</dbReference>
<name>A0A4Q1SIC0_9BACT</name>
<gene>
    <name evidence="2" type="ORF">ESZ00_03270</name>
</gene>
<sequence>MRIPALALLPLVVLSAPAEKKHRAVFYWNMRQQDVISLVHHVPQNDAIRLAQLRQTFHDLHCLSPDIQEQHSSQGVNLLCQLPGETPGMIVVAAHYQHIGNGESAVGDWSGSTMLPFLYHALTAQPRRHTYLFAAFAGEDGARDWMRSLTSDQRKHIQYMIALDALGLSPVSFYLHPLDMHFTATETTLVDTLELSARESGLPIPQPLTPHRWFRIDDTKQFRYRNIPSIVIYSEGADHGTLPGGDLDTAAAIQDDLYYDTYHLLCTFIAELDQVSDTDSFSSSPQRFHMW</sequence>
<dbReference type="EMBL" id="SDMK01000001">
    <property type="protein sequence ID" value="RXS96970.1"/>
    <property type="molecule type" value="Genomic_DNA"/>
</dbReference>
<dbReference type="AlphaFoldDB" id="A0A4Q1SIC0"/>